<dbReference type="PRINTS" id="PR01333">
    <property type="entry name" value="2POREKCHANEL"/>
</dbReference>
<keyword evidence="5 8" id="KW-0406">Ion transport</keyword>
<dbReference type="EMBL" id="MU001684">
    <property type="protein sequence ID" value="KAF2456250.1"/>
    <property type="molecule type" value="Genomic_DNA"/>
</dbReference>
<proteinExistence type="inferred from homology"/>
<feature type="compositionally biased region" description="Basic and acidic residues" evidence="9">
    <location>
        <begin position="56"/>
        <end position="65"/>
    </location>
</feature>
<dbReference type="OrthoDB" id="297496at2759"/>
<dbReference type="SUPFAM" id="SSF81324">
    <property type="entry name" value="Voltage-gated potassium channels"/>
    <property type="match status" value="2"/>
</dbReference>
<keyword evidence="2 8" id="KW-0813">Transport</keyword>
<evidence type="ECO:0000256" key="6">
    <source>
        <dbReference type="ARBA" id="ARBA00023136"/>
    </source>
</evidence>
<feature type="transmembrane region" description="Helical" evidence="10">
    <location>
        <begin position="254"/>
        <end position="272"/>
    </location>
</feature>
<feature type="compositionally biased region" description="Low complexity" evidence="9">
    <location>
        <begin position="35"/>
        <end position="45"/>
    </location>
</feature>
<reference evidence="12" key="1">
    <citation type="journal article" date="2020" name="Stud. Mycol.">
        <title>101 Dothideomycetes genomes: a test case for predicting lifestyles and emergence of pathogens.</title>
        <authorList>
            <person name="Haridas S."/>
            <person name="Albert R."/>
            <person name="Binder M."/>
            <person name="Bloem J."/>
            <person name="Labutti K."/>
            <person name="Salamov A."/>
            <person name="Andreopoulos B."/>
            <person name="Baker S."/>
            <person name="Barry K."/>
            <person name="Bills G."/>
            <person name="Bluhm B."/>
            <person name="Cannon C."/>
            <person name="Castanera R."/>
            <person name="Culley D."/>
            <person name="Daum C."/>
            <person name="Ezra D."/>
            <person name="Gonzalez J."/>
            <person name="Henrissat B."/>
            <person name="Kuo A."/>
            <person name="Liang C."/>
            <person name="Lipzen A."/>
            <person name="Lutzoni F."/>
            <person name="Magnuson J."/>
            <person name="Mondo S."/>
            <person name="Nolan M."/>
            <person name="Ohm R."/>
            <person name="Pangilinan J."/>
            <person name="Park H.-J."/>
            <person name="Ramirez L."/>
            <person name="Alfaro M."/>
            <person name="Sun H."/>
            <person name="Tritt A."/>
            <person name="Yoshinaga Y."/>
            <person name="Zwiers L.-H."/>
            <person name="Turgeon B."/>
            <person name="Goodwin S."/>
            <person name="Spatafora J."/>
            <person name="Crous P."/>
            <person name="Grigoriev I."/>
        </authorList>
    </citation>
    <scope>NUCLEOTIDE SEQUENCE</scope>
    <source>
        <strain evidence="12">ATCC 16933</strain>
    </source>
</reference>
<sequence>MAASNSTASSPQDRASDKGSPAARMASPRGRDAGSRAAALDAAAGEKTTGRTEQAGSKDGDETKPKWSRLSKRGREQDADDYDQHEWWFASTAIPLFAATLGPLANVLSIAALVTYWRMDLIGPDGTKVPELQGYPFPDPTWCYWLNVASLICGFVGNLFLLMNFTQRVRYIVALPMTIFLWYMATGLLIGITACIALYEAPGPNQAYTQGFWYAVIAACLYLICSMILMVNMLGYFLGHYPQHFNLTDHQRTLILQTMLFFIWLAGGGGIFSKVEEDYEGWSFADALYFCDVTILTVGFGDLTPSTDVGRGLVFPYSVGGIIMLGLVISSIHNFAGELGEDKVVQRHVERVRARTVGRSVATSTELRRRAGEIEEESGLRPVVSEPPGVAAVAAEDEARRNKASLSVAAPVGNAVQRVVDAATARQRQPRLLLLRSERARFEAMREIQRSTARFKRWWGLSLSVCAFGILWCVGAVVFWQTERGVQGMTYFQALYLCYVSLLTIGYGDLAPQSNAGRPFFVIWSLVAVPTMTILISDMGDTVISGFERGTFLVADFTVLPKVGVWRRLVRRMPWLFPTKWARAAGAAAAATARRRSSIGGSRPRSVSVTSGARKRDPSSTAAAGDDIAVAARDIEATAAAAQGFPNDAAMGRPRPRNAFTYAFEDSDPSSSDLGPADASGPAAGPNAALGRCLAAAIRRAATDVREQTAAGGPPTQYSFDEWVAVTRLMREVAQGPGANAGLRSPAAGGEGVGEGDAEGEGGDDVVAWDWIGQDSPLMRRGESEAEFVLGRLCECLVRFMGRMDGGGG</sequence>
<comment type="similarity">
    <text evidence="8">Belongs to the two pore domain potassium channel (TC 1.A.1.8) family.</text>
</comment>
<name>A0A6A6NWV7_9PEZI</name>
<evidence type="ECO:0000259" key="11">
    <source>
        <dbReference type="Pfam" id="PF07885"/>
    </source>
</evidence>
<feature type="region of interest" description="Disordered" evidence="9">
    <location>
        <begin position="660"/>
        <end position="685"/>
    </location>
</feature>
<comment type="subcellular location">
    <subcellularLocation>
        <location evidence="1">Membrane</location>
        <topology evidence="1">Multi-pass membrane protein</topology>
    </subcellularLocation>
</comment>
<keyword evidence="6 10" id="KW-0472">Membrane</keyword>
<keyword evidence="3 8" id="KW-0812">Transmembrane</keyword>
<dbReference type="GO" id="GO:0005886">
    <property type="term" value="C:plasma membrane"/>
    <property type="evidence" value="ECO:0007669"/>
    <property type="project" value="TreeGrafter"/>
</dbReference>
<feature type="region of interest" description="Disordered" evidence="9">
    <location>
        <begin position="737"/>
        <end position="764"/>
    </location>
</feature>
<gene>
    <name evidence="12" type="ORF">BDY21DRAFT_348367</name>
</gene>
<protein>
    <recommendedName>
        <fullName evidence="11">Potassium channel domain-containing protein</fullName>
    </recommendedName>
</protein>
<accession>A0A6A6NWV7</accession>
<feature type="compositionally biased region" description="Low complexity" evidence="9">
    <location>
        <begin position="675"/>
        <end position="685"/>
    </location>
</feature>
<feature type="compositionally biased region" description="Polar residues" evidence="9">
    <location>
        <begin position="1"/>
        <end position="13"/>
    </location>
</feature>
<evidence type="ECO:0000256" key="3">
    <source>
        <dbReference type="ARBA" id="ARBA00022692"/>
    </source>
</evidence>
<evidence type="ECO:0000256" key="10">
    <source>
        <dbReference type="SAM" id="Phobius"/>
    </source>
</evidence>
<feature type="compositionally biased region" description="Acidic residues" evidence="9">
    <location>
        <begin position="754"/>
        <end position="764"/>
    </location>
</feature>
<evidence type="ECO:0000256" key="1">
    <source>
        <dbReference type="ARBA" id="ARBA00004141"/>
    </source>
</evidence>
<feature type="region of interest" description="Disordered" evidence="9">
    <location>
        <begin position="1"/>
        <end position="77"/>
    </location>
</feature>
<evidence type="ECO:0000313" key="12">
    <source>
        <dbReference type="EMBL" id="KAF2456250.1"/>
    </source>
</evidence>
<dbReference type="InterPro" id="IPR003280">
    <property type="entry name" value="2pore_dom_K_chnl"/>
</dbReference>
<dbReference type="GO" id="GO:0030322">
    <property type="term" value="P:stabilization of membrane potential"/>
    <property type="evidence" value="ECO:0007669"/>
    <property type="project" value="TreeGrafter"/>
</dbReference>
<dbReference type="GO" id="GO:0022841">
    <property type="term" value="F:potassium ion leak channel activity"/>
    <property type="evidence" value="ECO:0007669"/>
    <property type="project" value="TreeGrafter"/>
</dbReference>
<feature type="transmembrane region" description="Helical" evidence="10">
    <location>
        <begin position="144"/>
        <end position="165"/>
    </location>
</feature>
<evidence type="ECO:0000256" key="7">
    <source>
        <dbReference type="ARBA" id="ARBA00023303"/>
    </source>
</evidence>
<feature type="transmembrane region" description="Helical" evidence="10">
    <location>
        <begin position="172"/>
        <end position="199"/>
    </location>
</feature>
<feature type="domain" description="Potassium channel" evidence="11">
    <location>
        <begin position="471"/>
        <end position="543"/>
    </location>
</feature>
<keyword evidence="4 10" id="KW-1133">Transmembrane helix</keyword>
<dbReference type="Gene3D" id="1.10.287.70">
    <property type="match status" value="2"/>
</dbReference>
<evidence type="ECO:0000256" key="9">
    <source>
        <dbReference type="SAM" id="MobiDB-lite"/>
    </source>
</evidence>
<evidence type="ECO:0000313" key="13">
    <source>
        <dbReference type="Proteomes" id="UP000799766"/>
    </source>
</evidence>
<dbReference type="PANTHER" id="PTHR11003:SF342">
    <property type="entry name" value="OUTWARD-RECTIFIER POTASSIUM CHANNEL TOK1"/>
    <property type="match status" value="1"/>
</dbReference>
<dbReference type="InterPro" id="IPR013099">
    <property type="entry name" value="K_chnl_dom"/>
</dbReference>
<feature type="domain" description="Potassium channel" evidence="11">
    <location>
        <begin position="261"/>
        <end position="335"/>
    </location>
</feature>
<keyword evidence="13" id="KW-1185">Reference proteome</keyword>
<organism evidence="12 13">
    <name type="scientific">Lineolata rhizophorae</name>
    <dbReference type="NCBI Taxonomy" id="578093"/>
    <lineage>
        <taxon>Eukaryota</taxon>
        <taxon>Fungi</taxon>
        <taxon>Dikarya</taxon>
        <taxon>Ascomycota</taxon>
        <taxon>Pezizomycotina</taxon>
        <taxon>Dothideomycetes</taxon>
        <taxon>Dothideomycetes incertae sedis</taxon>
        <taxon>Lineolatales</taxon>
        <taxon>Lineolataceae</taxon>
        <taxon>Lineolata</taxon>
    </lineage>
</organism>
<dbReference type="Proteomes" id="UP000799766">
    <property type="component" value="Unassembled WGS sequence"/>
</dbReference>
<feature type="region of interest" description="Disordered" evidence="9">
    <location>
        <begin position="595"/>
        <end position="625"/>
    </location>
</feature>
<dbReference type="AlphaFoldDB" id="A0A6A6NWV7"/>
<dbReference type="FunFam" id="1.10.287.70:FF:000182">
    <property type="entry name" value="Outward-rectifier potassium channel TOK1"/>
    <property type="match status" value="1"/>
</dbReference>
<feature type="transmembrane region" description="Helical" evidence="10">
    <location>
        <begin position="458"/>
        <end position="479"/>
    </location>
</feature>
<evidence type="ECO:0000256" key="2">
    <source>
        <dbReference type="ARBA" id="ARBA00022448"/>
    </source>
</evidence>
<evidence type="ECO:0000256" key="5">
    <source>
        <dbReference type="ARBA" id="ARBA00023065"/>
    </source>
</evidence>
<feature type="transmembrane region" description="Helical" evidence="10">
    <location>
        <begin position="211"/>
        <end position="234"/>
    </location>
</feature>
<feature type="transmembrane region" description="Helical" evidence="10">
    <location>
        <begin position="94"/>
        <end position="117"/>
    </location>
</feature>
<feature type="transmembrane region" description="Helical" evidence="10">
    <location>
        <begin position="314"/>
        <end position="336"/>
    </location>
</feature>
<evidence type="ECO:0000256" key="8">
    <source>
        <dbReference type="RuleBase" id="RU003857"/>
    </source>
</evidence>
<feature type="compositionally biased region" description="Low complexity" evidence="9">
    <location>
        <begin position="595"/>
        <end position="606"/>
    </location>
</feature>
<dbReference type="PANTHER" id="PTHR11003">
    <property type="entry name" value="POTASSIUM CHANNEL, SUBFAMILY K"/>
    <property type="match status" value="1"/>
</dbReference>
<dbReference type="Pfam" id="PF07885">
    <property type="entry name" value="Ion_trans_2"/>
    <property type="match status" value="2"/>
</dbReference>
<feature type="transmembrane region" description="Helical" evidence="10">
    <location>
        <begin position="491"/>
        <end position="508"/>
    </location>
</feature>
<keyword evidence="7 8" id="KW-0407">Ion channel</keyword>
<feature type="transmembrane region" description="Helical" evidence="10">
    <location>
        <begin position="520"/>
        <end position="537"/>
    </location>
</feature>
<dbReference type="GO" id="GO:0015271">
    <property type="term" value="F:outward rectifier potassium channel activity"/>
    <property type="evidence" value="ECO:0007669"/>
    <property type="project" value="TreeGrafter"/>
</dbReference>
<evidence type="ECO:0000256" key="4">
    <source>
        <dbReference type="ARBA" id="ARBA00022989"/>
    </source>
</evidence>